<comment type="caution">
    <text evidence="1">The sequence shown here is derived from an EMBL/GenBank/DDBJ whole genome shotgun (WGS) entry which is preliminary data.</text>
</comment>
<keyword evidence="2" id="KW-1185">Reference proteome</keyword>
<feature type="non-terminal residue" evidence="1">
    <location>
        <position position="1"/>
    </location>
</feature>
<evidence type="ECO:0000313" key="1">
    <source>
        <dbReference type="EMBL" id="CAG8562344.1"/>
    </source>
</evidence>
<organism evidence="1 2">
    <name type="scientific">Acaulospora morrowiae</name>
    <dbReference type="NCBI Taxonomy" id="94023"/>
    <lineage>
        <taxon>Eukaryota</taxon>
        <taxon>Fungi</taxon>
        <taxon>Fungi incertae sedis</taxon>
        <taxon>Mucoromycota</taxon>
        <taxon>Glomeromycotina</taxon>
        <taxon>Glomeromycetes</taxon>
        <taxon>Diversisporales</taxon>
        <taxon>Acaulosporaceae</taxon>
        <taxon>Acaulospora</taxon>
    </lineage>
</organism>
<proteinExistence type="predicted"/>
<protein>
    <submittedName>
        <fullName evidence="1">12535_t:CDS:1</fullName>
    </submittedName>
</protein>
<name>A0A9N9BFU4_9GLOM</name>
<dbReference type="AlphaFoldDB" id="A0A9N9BFU4"/>
<accession>A0A9N9BFU4</accession>
<feature type="non-terminal residue" evidence="1">
    <location>
        <position position="68"/>
    </location>
</feature>
<dbReference type="EMBL" id="CAJVPV010003910">
    <property type="protein sequence ID" value="CAG8562344.1"/>
    <property type="molecule type" value="Genomic_DNA"/>
</dbReference>
<evidence type="ECO:0000313" key="2">
    <source>
        <dbReference type="Proteomes" id="UP000789342"/>
    </source>
</evidence>
<gene>
    <name evidence="1" type="ORF">AMORRO_LOCUS6079</name>
</gene>
<reference evidence="1" key="1">
    <citation type="submission" date="2021-06" db="EMBL/GenBank/DDBJ databases">
        <authorList>
            <person name="Kallberg Y."/>
            <person name="Tangrot J."/>
            <person name="Rosling A."/>
        </authorList>
    </citation>
    <scope>NUCLEOTIDE SEQUENCE</scope>
    <source>
        <strain evidence="1">CL551</strain>
    </source>
</reference>
<sequence length="68" mass="7898">MKITVFVDFNNEEFEHNRNYNFGEFVYPEYAMQGDAAPLSFLFGDNDLAFRTHGLLSRISPNNDYLLA</sequence>
<dbReference type="Proteomes" id="UP000789342">
    <property type="component" value="Unassembled WGS sequence"/>
</dbReference>